<protein>
    <submittedName>
        <fullName evidence="2">Sulfatase</fullName>
    </submittedName>
</protein>
<evidence type="ECO:0000313" key="3">
    <source>
        <dbReference type="Proteomes" id="UP000057043"/>
    </source>
</evidence>
<organism evidence="2 3">
    <name type="scientific">Methanothrix harundinacea</name>
    <dbReference type="NCBI Taxonomy" id="301375"/>
    <lineage>
        <taxon>Archaea</taxon>
        <taxon>Methanobacteriati</taxon>
        <taxon>Methanobacteriota</taxon>
        <taxon>Stenosarchaea group</taxon>
        <taxon>Methanomicrobia</taxon>
        <taxon>Methanotrichales</taxon>
        <taxon>Methanotrichaceae</taxon>
        <taxon>Methanothrix</taxon>
    </lineage>
</organism>
<gene>
    <name evidence="2" type="ORF">XD72_2052</name>
</gene>
<comment type="caution">
    <text evidence="2">The sequence shown here is derived from an EMBL/GenBank/DDBJ whole genome shotgun (WGS) entry which is preliminary data.</text>
</comment>
<dbReference type="AlphaFoldDB" id="A0A101FSK3"/>
<dbReference type="InterPro" id="IPR017850">
    <property type="entry name" value="Alkaline_phosphatase_core_sf"/>
</dbReference>
<accession>A0A101FSK3</accession>
<dbReference type="PATRIC" id="fig|301375.7.peg.265"/>
<feature type="domain" description="Sulfatase N-terminal" evidence="1">
    <location>
        <begin position="67"/>
        <end position="129"/>
    </location>
</feature>
<evidence type="ECO:0000259" key="1">
    <source>
        <dbReference type="Pfam" id="PF00884"/>
    </source>
</evidence>
<evidence type="ECO:0000313" key="2">
    <source>
        <dbReference type="EMBL" id="KUK43559.1"/>
    </source>
</evidence>
<dbReference type="EMBL" id="LGFT01000064">
    <property type="protein sequence ID" value="KUK43559.1"/>
    <property type="molecule type" value="Genomic_DNA"/>
</dbReference>
<dbReference type="SUPFAM" id="SSF53649">
    <property type="entry name" value="Alkaline phosphatase-like"/>
    <property type="match status" value="1"/>
</dbReference>
<dbReference type="Pfam" id="PF00884">
    <property type="entry name" value="Sulfatase"/>
    <property type="match status" value="1"/>
</dbReference>
<dbReference type="InterPro" id="IPR000917">
    <property type="entry name" value="Sulfatase_N"/>
</dbReference>
<reference evidence="2 3" key="1">
    <citation type="journal article" date="2015" name="MBio">
        <title>Genome-Resolved Metagenomic Analysis Reveals Roles for Candidate Phyla and Other Microbial Community Members in Biogeochemical Transformations in Oil Reservoirs.</title>
        <authorList>
            <person name="Hu P."/>
            <person name="Tom L."/>
            <person name="Singh A."/>
            <person name="Thomas B.C."/>
            <person name="Baker B.J."/>
            <person name="Piceno Y.M."/>
            <person name="Andersen G.L."/>
            <person name="Banfield J.F."/>
        </authorList>
    </citation>
    <scope>NUCLEOTIDE SEQUENCE [LARGE SCALE GENOMIC DNA]</scope>
    <source>
        <strain evidence="2">57_489</strain>
    </source>
</reference>
<dbReference type="Gene3D" id="3.40.720.10">
    <property type="entry name" value="Alkaline Phosphatase, subunit A"/>
    <property type="match status" value="1"/>
</dbReference>
<sequence>MVWKMPTIKENLRYKIKEHELICRISGNAYSEYDITTDRREFYSRIKQIHLDYFDQIIDTSNKPDMNIVILTVDCLRDSQLLSNKYFRDTTPFIDSLRGSKFIAVSSSCWTYPSVPSILTGLYPHNYGAIILSGKLNEQ</sequence>
<name>A0A101FSK3_9EURY</name>
<dbReference type="Proteomes" id="UP000057043">
    <property type="component" value="Unassembled WGS sequence"/>
</dbReference>
<proteinExistence type="predicted"/>